<dbReference type="CDD" id="cd16917">
    <property type="entry name" value="HATPase_UhpB-NarQ-NarX-like"/>
    <property type="match status" value="1"/>
</dbReference>
<evidence type="ECO:0000256" key="7">
    <source>
        <dbReference type="ARBA" id="ARBA00022840"/>
    </source>
</evidence>
<protein>
    <recommendedName>
        <fullName evidence="2">histidine kinase</fullName>
        <ecNumber evidence="2">2.7.13.3</ecNumber>
    </recommendedName>
</protein>
<dbReference type="STRING" id="58117.SAMN05421833_14027"/>
<proteinExistence type="predicted"/>
<evidence type="ECO:0000256" key="2">
    <source>
        <dbReference type="ARBA" id="ARBA00012438"/>
    </source>
</evidence>
<dbReference type="InterPro" id="IPR036890">
    <property type="entry name" value="HATPase_C_sf"/>
</dbReference>
<dbReference type="InterPro" id="IPR011712">
    <property type="entry name" value="Sig_transdc_His_kin_sub3_dim/P"/>
</dbReference>
<dbReference type="Gene3D" id="3.30.565.10">
    <property type="entry name" value="Histidine kinase-like ATPase, C-terminal domain"/>
    <property type="match status" value="1"/>
</dbReference>
<keyword evidence="9" id="KW-0472">Membrane</keyword>
<comment type="catalytic activity">
    <reaction evidence="1">
        <text>ATP + protein L-histidine = ADP + protein N-phospho-L-histidine.</text>
        <dbReference type="EC" id="2.7.13.3"/>
    </reaction>
</comment>
<dbReference type="GO" id="GO:0005524">
    <property type="term" value="F:ATP binding"/>
    <property type="evidence" value="ECO:0007669"/>
    <property type="project" value="UniProtKB-KW"/>
</dbReference>
<keyword evidence="7" id="KW-0067">ATP-binding</keyword>
<dbReference type="GO" id="GO:0016020">
    <property type="term" value="C:membrane"/>
    <property type="evidence" value="ECO:0007669"/>
    <property type="project" value="InterPro"/>
</dbReference>
<keyword evidence="5" id="KW-0547">Nucleotide-binding</keyword>
<feature type="domain" description="Signal transduction histidine kinase subgroup 3 dimerisation and phosphoacceptor" evidence="10">
    <location>
        <begin position="162"/>
        <end position="227"/>
    </location>
</feature>
<gene>
    <name evidence="11" type="ORF">SAMN05421833_14027</name>
</gene>
<keyword evidence="4" id="KW-0808">Transferase</keyword>
<dbReference type="GO" id="GO:0046983">
    <property type="term" value="F:protein dimerization activity"/>
    <property type="evidence" value="ECO:0007669"/>
    <property type="project" value="InterPro"/>
</dbReference>
<evidence type="ECO:0000256" key="1">
    <source>
        <dbReference type="ARBA" id="ARBA00000085"/>
    </source>
</evidence>
<dbReference type="GO" id="GO:0000155">
    <property type="term" value="F:phosphorelay sensor kinase activity"/>
    <property type="evidence" value="ECO:0007669"/>
    <property type="project" value="InterPro"/>
</dbReference>
<dbReference type="EC" id="2.7.13.3" evidence="2"/>
<evidence type="ECO:0000313" key="12">
    <source>
        <dbReference type="Proteomes" id="UP000186096"/>
    </source>
</evidence>
<evidence type="ECO:0000256" key="4">
    <source>
        <dbReference type="ARBA" id="ARBA00022679"/>
    </source>
</evidence>
<keyword evidence="9" id="KW-0812">Transmembrane</keyword>
<keyword evidence="8" id="KW-0902">Two-component regulatory system</keyword>
<dbReference type="Pfam" id="PF07730">
    <property type="entry name" value="HisKA_3"/>
    <property type="match status" value="1"/>
</dbReference>
<evidence type="ECO:0000256" key="6">
    <source>
        <dbReference type="ARBA" id="ARBA00022777"/>
    </source>
</evidence>
<accession>A0A1N7H9D5</accession>
<dbReference type="SUPFAM" id="SSF55874">
    <property type="entry name" value="ATPase domain of HSP90 chaperone/DNA topoisomerase II/histidine kinase"/>
    <property type="match status" value="1"/>
</dbReference>
<keyword evidence="3" id="KW-0597">Phosphoprotein</keyword>
<dbReference type="AlphaFoldDB" id="A0A1N7H9D5"/>
<feature type="transmembrane region" description="Helical" evidence="9">
    <location>
        <begin position="49"/>
        <end position="70"/>
    </location>
</feature>
<evidence type="ECO:0000259" key="10">
    <source>
        <dbReference type="Pfam" id="PF07730"/>
    </source>
</evidence>
<evidence type="ECO:0000256" key="3">
    <source>
        <dbReference type="ARBA" id="ARBA00022553"/>
    </source>
</evidence>
<name>A0A1N7H9D5_9ACTN</name>
<evidence type="ECO:0000256" key="5">
    <source>
        <dbReference type="ARBA" id="ARBA00022741"/>
    </source>
</evidence>
<keyword evidence="6 11" id="KW-0418">Kinase</keyword>
<sequence length="354" mass="37469">MGGVVCALVAAGVVVQADLDGASGWLVADVAGGAAACGALWLSRRWPATMALVAVALAVPAASASVAAGIATLMTALYRRSAVAIGVGAAWVAATLARFWLRPPGLAPYPVWALVAVLFGVALTGWGMLARARRQLVLSLAERVRRAEEEQRRRVEQARHAERLAIARDMHDVLAHRLSLLALHAGALEFNARADPEEVVEAAAVVRSSAHQALQELRQVISVLREAPVLAELDLHALVEEVRRAGMEVDMHDGGVRLPGLPGLTARAAYRIVQEGLTNARKHAPGRPVTVRLDGGPERGLAIEVRNAVVHAPRGEGAGLAGMRERAELAGGRVEQAGIEEGEFRLAVWLPWPV</sequence>
<keyword evidence="12" id="KW-1185">Reference proteome</keyword>
<dbReference type="EMBL" id="FTNI01000040">
    <property type="protein sequence ID" value="SIS21477.1"/>
    <property type="molecule type" value="Genomic_DNA"/>
</dbReference>
<dbReference type="PANTHER" id="PTHR24421:SF10">
    <property type="entry name" value="NITRATE_NITRITE SENSOR PROTEIN NARQ"/>
    <property type="match status" value="1"/>
</dbReference>
<evidence type="ECO:0000313" key="11">
    <source>
        <dbReference type="EMBL" id="SIS21477.1"/>
    </source>
</evidence>
<dbReference type="InterPro" id="IPR050482">
    <property type="entry name" value="Sensor_HK_TwoCompSys"/>
</dbReference>
<dbReference type="PANTHER" id="PTHR24421">
    <property type="entry name" value="NITRATE/NITRITE SENSOR PROTEIN NARX-RELATED"/>
    <property type="match status" value="1"/>
</dbReference>
<feature type="transmembrane region" description="Helical" evidence="9">
    <location>
        <begin position="82"/>
        <end position="101"/>
    </location>
</feature>
<keyword evidence="9" id="KW-1133">Transmembrane helix</keyword>
<evidence type="ECO:0000256" key="8">
    <source>
        <dbReference type="ARBA" id="ARBA00023012"/>
    </source>
</evidence>
<reference evidence="12" key="1">
    <citation type="submission" date="2017-01" db="EMBL/GenBank/DDBJ databases">
        <authorList>
            <person name="Varghese N."/>
            <person name="Submissions S."/>
        </authorList>
    </citation>
    <scope>NUCLEOTIDE SEQUENCE [LARGE SCALE GENOMIC DNA]</scope>
    <source>
        <strain evidence="12">ATCC 12950</strain>
    </source>
</reference>
<organism evidence="11 12">
    <name type="scientific">Microbispora rosea</name>
    <dbReference type="NCBI Taxonomy" id="58117"/>
    <lineage>
        <taxon>Bacteria</taxon>
        <taxon>Bacillati</taxon>
        <taxon>Actinomycetota</taxon>
        <taxon>Actinomycetes</taxon>
        <taxon>Streptosporangiales</taxon>
        <taxon>Streptosporangiaceae</taxon>
        <taxon>Microbispora</taxon>
    </lineage>
</organism>
<evidence type="ECO:0000256" key="9">
    <source>
        <dbReference type="SAM" id="Phobius"/>
    </source>
</evidence>
<dbReference type="Gene3D" id="1.20.5.1930">
    <property type="match status" value="1"/>
</dbReference>
<dbReference type="Proteomes" id="UP000186096">
    <property type="component" value="Unassembled WGS sequence"/>
</dbReference>
<feature type="transmembrane region" description="Helical" evidence="9">
    <location>
        <begin position="107"/>
        <end position="129"/>
    </location>
</feature>